<proteinExistence type="inferred from homology"/>
<comment type="caution">
    <text evidence="5">The sequence shown here is derived from an EMBL/GenBank/DDBJ whole genome shotgun (WGS) entry which is preliminary data.</text>
</comment>
<dbReference type="PROSITE" id="PS51257">
    <property type="entry name" value="PROKAR_LIPOPROTEIN"/>
    <property type="match status" value="1"/>
</dbReference>
<comment type="similarity">
    <text evidence="2">Belongs to the bacterial solute-binding protein 5 family.</text>
</comment>
<dbReference type="Pfam" id="PF00496">
    <property type="entry name" value="SBP_bac_5"/>
    <property type="match status" value="1"/>
</dbReference>
<keyword evidence="3" id="KW-0732">Signal</keyword>
<evidence type="ECO:0000259" key="4">
    <source>
        <dbReference type="Pfam" id="PF00496"/>
    </source>
</evidence>
<dbReference type="PROSITE" id="PS01040">
    <property type="entry name" value="SBP_BACTERIAL_5"/>
    <property type="match status" value="1"/>
</dbReference>
<organism evidence="5 6">
    <name type="scientific">Sporolactobacillus kofuensis</name>
    <dbReference type="NCBI Taxonomy" id="269672"/>
    <lineage>
        <taxon>Bacteria</taxon>
        <taxon>Bacillati</taxon>
        <taxon>Bacillota</taxon>
        <taxon>Bacilli</taxon>
        <taxon>Bacillales</taxon>
        <taxon>Sporolactobacillaceae</taxon>
        <taxon>Sporolactobacillus</taxon>
    </lineage>
</organism>
<dbReference type="Proteomes" id="UP001596267">
    <property type="component" value="Unassembled WGS sequence"/>
</dbReference>
<comment type="subcellular location">
    <subcellularLocation>
        <location evidence="1">Cell membrane</location>
        <topology evidence="1">Lipid-anchor</topology>
    </subcellularLocation>
</comment>
<dbReference type="PIRSF" id="PIRSF002741">
    <property type="entry name" value="MppA"/>
    <property type="match status" value="1"/>
</dbReference>
<dbReference type="EMBL" id="JBHSTQ010000010">
    <property type="protein sequence ID" value="MFC6387060.1"/>
    <property type="molecule type" value="Genomic_DNA"/>
</dbReference>
<accession>A0ABW1WG54</accession>
<evidence type="ECO:0000256" key="1">
    <source>
        <dbReference type="ARBA" id="ARBA00004193"/>
    </source>
</evidence>
<sequence length="514" mass="57088">MKARLKGFMFLGVILLLVIASGCGGNKGNTSSSTTTNQSTNQLVIGLDNDPPQLDPQKSSAAVDRQVFQSIYNTLVDIDVNGKIVPELATSWKITNGGKVYTFNLRKDVKFQDGTPFNAKAVKFNFDRELDPKSASPRLSEIGSISKVTVLSPYQVQVTLKQPFSPLLSILTDRAGMMLSPTAVKKEGANFSNHPVGTGPYKFVERVKQDHITVKAFKGYWGKKPKIQTIVYHPYADGNVRLTNLTSGNVDLVNTIDYKDIDRVKKNPNLKVDEKDAIGFQGIVLNVHQAPLNNVKIRQAINLAIDRESIAKVIFHNYVTPATSPLPVSSWAHDSSLKQTTADTAAAKKLVQESGLKNVHFTLKIPAGSAQNQQLGQMVQSMLKKVGINVKLEMVEFGTMIQQGTEHNFDAINLGWSGRMDPDGTIYSWFITKGGNNDMGYSNANVDKWLNQARTVSSKQERTQLYHKISQQLWKDAPYISIYYPNDYKAMKKSVQGFQHYPDTMIRPETISLK</sequence>
<evidence type="ECO:0000256" key="2">
    <source>
        <dbReference type="ARBA" id="ARBA00005695"/>
    </source>
</evidence>
<dbReference type="PANTHER" id="PTHR30290:SF38">
    <property type="entry name" value="D,D-DIPEPTIDE-BINDING PERIPLASMIC PROTEIN DDPA-RELATED"/>
    <property type="match status" value="1"/>
</dbReference>
<keyword evidence="6" id="KW-1185">Reference proteome</keyword>
<dbReference type="InterPro" id="IPR000914">
    <property type="entry name" value="SBP_5_dom"/>
</dbReference>
<dbReference type="Gene3D" id="3.10.105.10">
    <property type="entry name" value="Dipeptide-binding Protein, Domain 3"/>
    <property type="match status" value="1"/>
</dbReference>
<dbReference type="SUPFAM" id="SSF53850">
    <property type="entry name" value="Periplasmic binding protein-like II"/>
    <property type="match status" value="1"/>
</dbReference>
<evidence type="ECO:0000313" key="6">
    <source>
        <dbReference type="Proteomes" id="UP001596267"/>
    </source>
</evidence>
<dbReference type="InterPro" id="IPR030678">
    <property type="entry name" value="Peptide/Ni-bd"/>
</dbReference>
<dbReference type="RefSeq" id="WP_253076637.1">
    <property type="nucleotide sequence ID" value="NZ_JAMXWN010000010.1"/>
</dbReference>
<dbReference type="InterPro" id="IPR023765">
    <property type="entry name" value="SBP_5_CS"/>
</dbReference>
<name>A0ABW1WG54_9BACL</name>
<dbReference type="InterPro" id="IPR039424">
    <property type="entry name" value="SBP_5"/>
</dbReference>
<evidence type="ECO:0000313" key="5">
    <source>
        <dbReference type="EMBL" id="MFC6387060.1"/>
    </source>
</evidence>
<dbReference type="PANTHER" id="PTHR30290">
    <property type="entry name" value="PERIPLASMIC BINDING COMPONENT OF ABC TRANSPORTER"/>
    <property type="match status" value="1"/>
</dbReference>
<dbReference type="CDD" id="cd08511">
    <property type="entry name" value="PBP2_NikA_DppA_OppA_like_5"/>
    <property type="match status" value="1"/>
</dbReference>
<evidence type="ECO:0000256" key="3">
    <source>
        <dbReference type="ARBA" id="ARBA00022729"/>
    </source>
</evidence>
<protein>
    <submittedName>
        <fullName evidence="5">ABC transporter substrate-binding protein</fullName>
    </submittedName>
</protein>
<dbReference type="Gene3D" id="3.40.190.10">
    <property type="entry name" value="Periplasmic binding protein-like II"/>
    <property type="match status" value="1"/>
</dbReference>
<dbReference type="Gene3D" id="3.90.76.10">
    <property type="entry name" value="Dipeptide-binding Protein, Domain 1"/>
    <property type="match status" value="1"/>
</dbReference>
<feature type="domain" description="Solute-binding protein family 5" evidence="4">
    <location>
        <begin position="83"/>
        <end position="437"/>
    </location>
</feature>
<gene>
    <name evidence="5" type="ORF">ACFP7A_10630</name>
</gene>
<reference evidence="6" key="1">
    <citation type="journal article" date="2019" name="Int. J. Syst. Evol. Microbiol.">
        <title>The Global Catalogue of Microorganisms (GCM) 10K type strain sequencing project: providing services to taxonomists for standard genome sequencing and annotation.</title>
        <authorList>
            <consortium name="The Broad Institute Genomics Platform"/>
            <consortium name="The Broad Institute Genome Sequencing Center for Infectious Disease"/>
            <person name="Wu L."/>
            <person name="Ma J."/>
        </authorList>
    </citation>
    <scope>NUCLEOTIDE SEQUENCE [LARGE SCALE GENOMIC DNA]</scope>
    <source>
        <strain evidence="6">CCUG 42001</strain>
    </source>
</reference>